<protein>
    <recommendedName>
        <fullName evidence="3">RHS repeat protein</fullName>
    </recommendedName>
</protein>
<dbReference type="Gene3D" id="2.180.10.10">
    <property type="entry name" value="RHS repeat-associated core"/>
    <property type="match status" value="1"/>
</dbReference>
<organism evidence="1 2">
    <name type="scientific">Snuella sedimenti</name>
    <dbReference type="NCBI Taxonomy" id="2798802"/>
    <lineage>
        <taxon>Bacteria</taxon>
        <taxon>Pseudomonadati</taxon>
        <taxon>Bacteroidota</taxon>
        <taxon>Flavobacteriia</taxon>
        <taxon>Flavobacteriales</taxon>
        <taxon>Flavobacteriaceae</taxon>
        <taxon>Snuella</taxon>
    </lineage>
</organism>
<evidence type="ECO:0008006" key="3">
    <source>
        <dbReference type="Google" id="ProtNLM"/>
    </source>
</evidence>
<keyword evidence="2" id="KW-1185">Reference proteome</keyword>
<sequence>MYNSDELLSMWVGTYLSLGFEMNYVYDSDNNLTEIHYEETGSGTYTHDTYFTYNNKGNLISYDDVDLSYNGNIITATGTIEGNANTTIILETNSSGLITKLVEEDNHTVFEYDSNGNLTVVKHYNGNNILRDTYNISYDQSKNPFYGQMKSIYIERFIEHFYPFEGVYVSSFERYSFPFFKNNVVSITENLNTTATYNYTYDSANYPIHVDGIYSGDPIVFDIGYY</sequence>
<comment type="caution">
    <text evidence="1">The sequence shown here is derived from an EMBL/GenBank/DDBJ whole genome shotgun (WGS) entry which is preliminary data.</text>
</comment>
<name>A0A8J7J0F4_9FLAO</name>
<accession>A0A8J7J0F4</accession>
<dbReference type="AlphaFoldDB" id="A0A8J7J0F4"/>
<evidence type="ECO:0000313" key="1">
    <source>
        <dbReference type="EMBL" id="MBJ6367222.1"/>
    </source>
</evidence>
<proteinExistence type="predicted"/>
<evidence type="ECO:0000313" key="2">
    <source>
        <dbReference type="Proteomes" id="UP000610931"/>
    </source>
</evidence>
<reference evidence="1" key="1">
    <citation type="submission" date="2020-12" db="EMBL/GenBank/DDBJ databases">
        <title>Snuella sp. nov., isolated from sediment in Incheon.</title>
        <authorList>
            <person name="Kim W."/>
        </authorList>
    </citation>
    <scope>NUCLEOTIDE SEQUENCE</scope>
    <source>
        <strain evidence="1">CAU 1569</strain>
    </source>
</reference>
<dbReference type="EMBL" id="JAELVQ010000003">
    <property type="protein sequence ID" value="MBJ6367222.1"/>
    <property type="molecule type" value="Genomic_DNA"/>
</dbReference>
<gene>
    <name evidence="1" type="ORF">JF259_03865</name>
</gene>
<dbReference type="Proteomes" id="UP000610931">
    <property type="component" value="Unassembled WGS sequence"/>
</dbReference>